<evidence type="ECO:0000256" key="1">
    <source>
        <dbReference type="SAM" id="MobiDB-lite"/>
    </source>
</evidence>
<evidence type="ECO:0000313" key="3">
    <source>
        <dbReference type="Proteomes" id="UP001501195"/>
    </source>
</evidence>
<gene>
    <name evidence="2" type="ORF">GCM10023225_15900</name>
</gene>
<sequence>MRPAGVKDGLMSSPGPGGPGATTPQLIAAAITELREAQRLFADEDWPDPQGG</sequence>
<keyword evidence="3" id="KW-1185">Reference proteome</keyword>
<dbReference type="EMBL" id="BAABIL010000205">
    <property type="protein sequence ID" value="GAA4975597.1"/>
    <property type="molecule type" value="Genomic_DNA"/>
</dbReference>
<protein>
    <submittedName>
        <fullName evidence="2">Uncharacterized protein</fullName>
    </submittedName>
</protein>
<feature type="region of interest" description="Disordered" evidence="1">
    <location>
        <begin position="1"/>
        <end position="25"/>
    </location>
</feature>
<dbReference type="Proteomes" id="UP001501195">
    <property type="component" value="Unassembled WGS sequence"/>
</dbReference>
<proteinExistence type="predicted"/>
<organism evidence="2 3">
    <name type="scientific">Kineococcus glutinatus</name>
    <dbReference type="NCBI Taxonomy" id="1070872"/>
    <lineage>
        <taxon>Bacteria</taxon>
        <taxon>Bacillati</taxon>
        <taxon>Actinomycetota</taxon>
        <taxon>Actinomycetes</taxon>
        <taxon>Kineosporiales</taxon>
        <taxon>Kineosporiaceae</taxon>
        <taxon>Kineococcus</taxon>
    </lineage>
</organism>
<accession>A0ABP9HQJ0</accession>
<comment type="caution">
    <text evidence="2">The sequence shown here is derived from an EMBL/GenBank/DDBJ whole genome shotgun (WGS) entry which is preliminary data.</text>
</comment>
<evidence type="ECO:0000313" key="2">
    <source>
        <dbReference type="EMBL" id="GAA4975597.1"/>
    </source>
</evidence>
<reference evidence="3" key="1">
    <citation type="journal article" date="2019" name="Int. J. Syst. Evol. Microbiol.">
        <title>The Global Catalogue of Microorganisms (GCM) 10K type strain sequencing project: providing services to taxonomists for standard genome sequencing and annotation.</title>
        <authorList>
            <consortium name="The Broad Institute Genomics Platform"/>
            <consortium name="The Broad Institute Genome Sequencing Center for Infectious Disease"/>
            <person name="Wu L."/>
            <person name="Ma J."/>
        </authorList>
    </citation>
    <scope>NUCLEOTIDE SEQUENCE [LARGE SCALE GENOMIC DNA]</scope>
    <source>
        <strain evidence="3">JCM 18126</strain>
    </source>
</reference>
<name>A0ABP9HQJ0_9ACTN</name>